<accession>A0A1Y5IFI6</accession>
<dbReference type="RefSeq" id="XP_003080086.1">
    <property type="nucleotide sequence ID" value="XM_003080038.1"/>
</dbReference>
<protein>
    <submittedName>
        <fullName evidence="2">PMP-22/EMP/MP20/Claudin superfamily</fullName>
    </submittedName>
</protein>
<feature type="transmembrane region" description="Helical" evidence="1">
    <location>
        <begin position="170"/>
        <end position="188"/>
    </location>
</feature>
<accession>A0A454XTM9</accession>
<dbReference type="EMBL" id="KZ155774">
    <property type="protein sequence ID" value="OUS48251.1"/>
    <property type="molecule type" value="Genomic_DNA"/>
</dbReference>
<dbReference type="GeneID" id="9835318"/>
<reference evidence="2 4" key="1">
    <citation type="journal article" date="2006" name="Proc. Natl. Acad. Sci. U.S.A.">
        <title>Genome analysis of the smallest free-living eukaryote Ostreococcus tauri unveils many unique features.</title>
        <authorList>
            <person name="Derelle E."/>
            <person name="Ferraz C."/>
            <person name="Rombauts S."/>
            <person name="Rouze P."/>
            <person name="Worden A.Z."/>
            <person name="Robbens S."/>
            <person name="Partensky F."/>
            <person name="Degroeve S."/>
            <person name="Echeynie S."/>
            <person name="Cooke R."/>
            <person name="Saeys Y."/>
            <person name="Wuyts J."/>
            <person name="Jabbari K."/>
            <person name="Bowler C."/>
            <person name="Panaud O."/>
            <person name="Piegu B."/>
            <person name="Ball S.G."/>
            <person name="Ral J.-P."/>
            <person name="Bouget F.-Y."/>
            <person name="Piganeau G."/>
            <person name="De Baets B."/>
            <person name="Picard A."/>
            <person name="Delseny M."/>
            <person name="Demaille J."/>
            <person name="Van de Peer Y."/>
            <person name="Moreau H."/>
        </authorList>
    </citation>
    <scope>NUCLEOTIDE SEQUENCE [LARGE SCALE GENOMIC DNA]</scope>
    <source>
        <strain evidence="2 4">OTTH0595</strain>
    </source>
</reference>
<evidence type="ECO:0000256" key="1">
    <source>
        <dbReference type="SAM" id="Phobius"/>
    </source>
</evidence>
<reference evidence="2" key="2">
    <citation type="journal article" date="2014" name="BMC Genomics">
        <title>An improved genome of the model marine alga Ostreococcus tauri unfolds by assessing Illumina de novo assemblies.</title>
        <authorList>
            <person name="Blanc-Mathieu R."/>
            <person name="Verhelst B."/>
            <person name="Derelle E."/>
            <person name="Rombauts S."/>
            <person name="Bouget F.Y."/>
            <person name="Carre I."/>
            <person name="Chateau A."/>
            <person name="Eyre-Walker A."/>
            <person name="Grimsley N."/>
            <person name="Moreau H."/>
            <person name="Piegu B."/>
            <person name="Rivals E."/>
            <person name="Schackwitz W."/>
            <person name="Van de Peer Y."/>
            <person name="Piganeau G."/>
        </authorList>
    </citation>
    <scope>NUCLEOTIDE SEQUENCE</scope>
    <source>
        <strain evidence="2">RCC4221</strain>
    </source>
</reference>
<feature type="transmembrane region" description="Helical" evidence="1">
    <location>
        <begin position="208"/>
        <end position="231"/>
    </location>
</feature>
<evidence type="ECO:0000313" key="4">
    <source>
        <dbReference type="Proteomes" id="UP000009170"/>
    </source>
</evidence>
<evidence type="ECO:0000313" key="3">
    <source>
        <dbReference type="EMBL" id="OUS48251.1"/>
    </source>
</evidence>
<dbReference type="OrthoDB" id="10537588at2759"/>
<dbReference type="Proteomes" id="UP000195557">
    <property type="component" value="Unassembled WGS sequence"/>
</dbReference>
<proteinExistence type="predicted"/>
<keyword evidence="1" id="KW-1133">Transmembrane helix</keyword>
<dbReference type="Gene3D" id="1.20.140.150">
    <property type="match status" value="1"/>
</dbReference>
<dbReference type="OMA" id="WWREMET"/>
<dbReference type="InParanoid" id="Q016C7"/>
<sequence length="254" mass="28586">MPREDHAAVDDWARWFRARAFGRVVLVRVLVLGFAVVATVSEHWLEPRAPGTMFPGVARAGLWRACAHYASSSPVRDRSSIARWWREVERSFRGIHGLDQFPPECVGAEALYGDVYETNYWPSITGTRAAAIGFIFASILELTVLVFYFLRRRRVSKGGFATASSVSYSILAWVCAVAACVVYATLVRDIRKNTPAYVKNGNAVFTDWLGWGFWMFLACAATHTLMLACSIRDWDAASRARFAERMDRSDNAER</sequence>
<accession>Q016C7</accession>
<dbReference type="KEGG" id="ota:OT_ostta06g04380"/>
<organism evidence="2 4">
    <name type="scientific">Ostreococcus tauri</name>
    <name type="common">Marine green alga</name>
    <dbReference type="NCBI Taxonomy" id="70448"/>
    <lineage>
        <taxon>Eukaryota</taxon>
        <taxon>Viridiplantae</taxon>
        <taxon>Chlorophyta</taxon>
        <taxon>Mamiellophyceae</taxon>
        <taxon>Mamiellales</taxon>
        <taxon>Bathycoccaceae</taxon>
        <taxon>Ostreococcus</taxon>
    </lineage>
</organism>
<keyword evidence="1" id="KW-0472">Membrane</keyword>
<feature type="transmembrane region" description="Helical" evidence="1">
    <location>
        <begin position="129"/>
        <end position="150"/>
    </location>
</feature>
<keyword evidence="1" id="KW-0812">Transmembrane</keyword>
<evidence type="ECO:0000313" key="2">
    <source>
        <dbReference type="EMBL" id="CAL53734.1"/>
    </source>
</evidence>
<dbReference type="EMBL" id="CAID01000006">
    <property type="protein sequence ID" value="CAL53734.1"/>
    <property type="molecule type" value="Genomic_DNA"/>
</dbReference>
<name>Q016C7_OSTTA</name>
<reference evidence="3" key="3">
    <citation type="submission" date="2017-04" db="EMBL/GenBank/DDBJ databases">
        <title>Population genomics of picophytoplankton unveils novel chromosome hypervariability.</title>
        <authorList>
            <consortium name="DOE Joint Genome Institute"/>
            <person name="Blanc-Mathieu R."/>
            <person name="Krasovec M."/>
            <person name="Hebrard M."/>
            <person name="Yau S."/>
            <person name="Desgranges E."/>
            <person name="Martin J."/>
            <person name="Schackwitz W."/>
            <person name="Kuo A."/>
            <person name="Salin G."/>
            <person name="Donnadieu C."/>
            <person name="Desdevises Y."/>
            <person name="Sanchez-Ferandin S."/>
            <person name="Moreau H."/>
            <person name="Rivals E."/>
            <person name="Grigoriev I.V."/>
            <person name="Grimsley N."/>
            <person name="Eyre-Walker A."/>
            <person name="Piganeau G."/>
        </authorList>
    </citation>
    <scope>NUCLEOTIDE SEQUENCE [LARGE SCALE GENOMIC DNA]</scope>
    <source>
        <strain evidence="3">RCC 1115</strain>
    </source>
</reference>
<keyword evidence="4" id="KW-1185">Reference proteome</keyword>
<gene>
    <name evidence="3" type="ORF">BE221DRAFT_203390</name>
    <name evidence="2" type="ORF">OT_ostta06g04380</name>
</gene>
<dbReference type="AlphaFoldDB" id="Q016C7"/>
<feature type="transmembrane region" description="Helical" evidence="1">
    <location>
        <begin position="20"/>
        <end position="40"/>
    </location>
</feature>
<dbReference type="Proteomes" id="UP000009170">
    <property type="component" value="Unassembled WGS sequence"/>
</dbReference>